<dbReference type="EMBL" id="JAAHBT010000077">
    <property type="protein sequence ID" value="NES09832.1"/>
    <property type="molecule type" value="Genomic_DNA"/>
</dbReference>
<evidence type="ECO:0000313" key="2">
    <source>
        <dbReference type="Proteomes" id="UP000471751"/>
    </source>
</evidence>
<protein>
    <submittedName>
        <fullName evidence="1">Uncharacterized protein</fullName>
    </submittedName>
</protein>
<evidence type="ECO:0000313" key="1">
    <source>
        <dbReference type="EMBL" id="NES09832.1"/>
    </source>
</evidence>
<sequence length="230" mass="24676">MSENNEVLSIDSAAVVESSLVAFGAGMSLQSRNDAKNAYLFATLATNKLFDPTTQGEAWFNQFLKVMQDCGWVTAHRTYEKETTSGQSIKLSNVVVKAVQAAAAAAVPGAPAVAVLGDLARKAIGGLPESDQAFSLFKRNVNQKTAAVVGVASCIETADGEVVMALGAIQRRACAHDVDVLFFDWDSASSETYKGTAALSFNKVIYDRLRSRIEQQLGDRALSKILDYEI</sequence>
<accession>A0A6I5RNV2</accession>
<keyword evidence="2" id="KW-1185">Reference proteome</keyword>
<gene>
    <name evidence="1" type="ORF">G3O07_08935</name>
</gene>
<proteinExistence type="predicted"/>
<dbReference type="Proteomes" id="UP000471751">
    <property type="component" value="Unassembled WGS sequence"/>
</dbReference>
<name>A0A6I5RNV2_9PSED</name>
<reference evidence="1 2" key="1">
    <citation type="submission" date="2020-02" db="EMBL/GenBank/DDBJ databases">
        <title>Broccoli isolated Pseudomonas sp.</title>
        <authorList>
            <person name="Fujikawa T."/>
            <person name="Sawada H."/>
        </authorList>
    </citation>
    <scope>NUCLEOTIDE SEQUENCE [LARGE SCALE GENOMIC DNA]</scope>
    <source>
        <strain evidence="1 2">JCM 32154</strain>
    </source>
</reference>
<dbReference type="AlphaFoldDB" id="A0A6I5RNV2"/>
<dbReference type="RefSeq" id="WP_163934935.1">
    <property type="nucleotide sequence ID" value="NZ_BMQU01000006.1"/>
</dbReference>
<organism evidence="1 2">
    <name type="scientific">Pseudomonas laurentiana</name>
    <dbReference type="NCBI Taxonomy" id="2364649"/>
    <lineage>
        <taxon>Bacteria</taxon>
        <taxon>Pseudomonadati</taxon>
        <taxon>Pseudomonadota</taxon>
        <taxon>Gammaproteobacteria</taxon>
        <taxon>Pseudomonadales</taxon>
        <taxon>Pseudomonadaceae</taxon>
        <taxon>Pseudomonas</taxon>
    </lineage>
</organism>
<comment type="caution">
    <text evidence="1">The sequence shown here is derived from an EMBL/GenBank/DDBJ whole genome shotgun (WGS) entry which is preliminary data.</text>
</comment>